<dbReference type="PANTHER" id="PTHR47572">
    <property type="entry name" value="LIPOPROTEIN-RELATED"/>
    <property type="match status" value="1"/>
</dbReference>
<feature type="domain" description="SMP-30/Gluconolactonase/LRE-like region" evidence="1">
    <location>
        <begin position="46"/>
        <end position="280"/>
    </location>
</feature>
<evidence type="ECO:0000259" key="1">
    <source>
        <dbReference type="Pfam" id="PF08450"/>
    </source>
</evidence>
<protein>
    <submittedName>
        <fullName evidence="2">SMP-30/gluconolactonase/LRE family protein</fullName>
    </submittedName>
</protein>
<gene>
    <name evidence="2" type="ORF">RGD00_11095</name>
</gene>
<dbReference type="InterPro" id="IPR051262">
    <property type="entry name" value="SMP-30/CGR1_Lactonase"/>
</dbReference>
<dbReference type="Gene3D" id="2.120.10.30">
    <property type="entry name" value="TolB, C-terminal domain"/>
    <property type="match status" value="1"/>
</dbReference>
<keyword evidence="3" id="KW-1185">Reference proteome</keyword>
<dbReference type="RefSeq" id="WP_310457397.1">
    <property type="nucleotide sequence ID" value="NZ_JAVKPH010000011.1"/>
</dbReference>
<name>A0ABU1F8F5_9RHOB</name>
<evidence type="ECO:0000313" key="3">
    <source>
        <dbReference type="Proteomes" id="UP001247754"/>
    </source>
</evidence>
<organism evidence="2 3">
    <name type="scientific">Ruixingdingia sedimenti</name>
    <dbReference type="NCBI Taxonomy" id="3073604"/>
    <lineage>
        <taxon>Bacteria</taxon>
        <taxon>Pseudomonadati</taxon>
        <taxon>Pseudomonadota</taxon>
        <taxon>Alphaproteobacteria</taxon>
        <taxon>Rhodobacterales</taxon>
        <taxon>Paracoccaceae</taxon>
        <taxon>Ruixingdingia</taxon>
    </lineage>
</organism>
<comment type="caution">
    <text evidence="2">The sequence shown here is derived from an EMBL/GenBank/DDBJ whole genome shotgun (WGS) entry which is preliminary data.</text>
</comment>
<dbReference type="InterPro" id="IPR011042">
    <property type="entry name" value="6-blade_b-propeller_TolB-like"/>
</dbReference>
<dbReference type="EMBL" id="JAVKPH010000011">
    <property type="protein sequence ID" value="MDR5653155.1"/>
    <property type="molecule type" value="Genomic_DNA"/>
</dbReference>
<accession>A0ABU1F8F5</accession>
<proteinExistence type="predicted"/>
<dbReference type="Pfam" id="PF08450">
    <property type="entry name" value="SGL"/>
    <property type="match status" value="1"/>
</dbReference>
<dbReference type="Proteomes" id="UP001247754">
    <property type="component" value="Unassembled WGS sequence"/>
</dbReference>
<dbReference type="SUPFAM" id="SSF63829">
    <property type="entry name" value="Calcium-dependent phosphotriesterase"/>
    <property type="match status" value="1"/>
</dbReference>
<dbReference type="PRINTS" id="PR01790">
    <property type="entry name" value="SMP30FAMILY"/>
</dbReference>
<sequence length="302" mass="32949">MYTIPTIEAEVFAEVPPDLHWRGGPTPWLEGRPWGVPPAFLEGPGFGRDGFLYCVDIPYGRIFRISPGGRFELFVQYDGEPNGLRIHRDGRIFVADHKRGIMVIDPATRRVDPYVTAVEGRPLVGPNDLVFADDGAVYFTDMGDSDLAAPFGRLVRIDPEGRARVVLDGLAAPNGLAINRAGTALYLNMFRQNAVWQMRLTADGGVARVAHFIQLSGGLGPDGLLMDAEDNLIIAHGGLGCVWVYSALGEPVLRINSPRGRMVTNIAFGIEDPRRLYITDSSTSTILTARLPTPGRVPFSHG</sequence>
<dbReference type="InterPro" id="IPR005511">
    <property type="entry name" value="SMP-30"/>
</dbReference>
<evidence type="ECO:0000313" key="2">
    <source>
        <dbReference type="EMBL" id="MDR5653155.1"/>
    </source>
</evidence>
<reference evidence="2 3" key="1">
    <citation type="submission" date="2023-09" db="EMBL/GenBank/DDBJ databases">
        <title>Xinfangfangia sedmenti sp. nov., isolated the sedment.</title>
        <authorList>
            <person name="Xu L."/>
        </authorList>
    </citation>
    <scope>NUCLEOTIDE SEQUENCE [LARGE SCALE GENOMIC DNA]</scope>
    <source>
        <strain evidence="2 3">LG-4</strain>
    </source>
</reference>
<dbReference type="PANTHER" id="PTHR47572:SF5">
    <property type="entry name" value="BLR2277 PROTEIN"/>
    <property type="match status" value="1"/>
</dbReference>
<dbReference type="InterPro" id="IPR013658">
    <property type="entry name" value="SGL"/>
</dbReference>